<dbReference type="AlphaFoldDB" id="A0A8F2E4I1"/>
<accession>A0A8F2E4I1</accession>
<proteinExistence type="predicted"/>
<keyword evidence="1" id="KW-0175">Coiled coil</keyword>
<evidence type="ECO:0000256" key="2">
    <source>
        <dbReference type="SAM" id="MobiDB-lite"/>
    </source>
</evidence>
<feature type="compositionally biased region" description="Basic and acidic residues" evidence="2">
    <location>
        <begin position="1"/>
        <end position="18"/>
    </location>
</feature>
<feature type="coiled-coil region" evidence="1">
    <location>
        <begin position="29"/>
        <end position="73"/>
    </location>
</feature>
<evidence type="ECO:0000313" key="3">
    <source>
        <dbReference type="EMBL" id="QWT28845.1"/>
    </source>
</evidence>
<name>A0A8F2E4I1_9MOLU</name>
<sequence length="144" mass="16783">MNKEIIEKNESLEEEKQLDTSSELNDLKENLFSIEVEELKKSLEEAKSQIAELEKARKENEKYENHLLDYVKKEWELLGVKKPLNKTNIDIKTLDYKNLRKSILAFLDKEGLAFEPISINPVNRKIDSDNKVNNVRIVNGIVIK</sequence>
<evidence type="ECO:0000256" key="1">
    <source>
        <dbReference type="SAM" id="Coils"/>
    </source>
</evidence>
<protein>
    <submittedName>
        <fullName evidence="3">Uncharacterized protein</fullName>
    </submittedName>
</protein>
<feature type="region of interest" description="Disordered" evidence="2">
    <location>
        <begin position="1"/>
        <end position="21"/>
    </location>
</feature>
<dbReference type="EMBL" id="MT872814">
    <property type="protein sequence ID" value="QWT28845.1"/>
    <property type="molecule type" value="Genomic_DNA"/>
</dbReference>
<organism evidence="3">
    <name type="scientific">Mycoplasma anserisalpingitidis</name>
    <dbReference type="NCBI Taxonomy" id="519450"/>
    <lineage>
        <taxon>Bacteria</taxon>
        <taxon>Bacillati</taxon>
        <taxon>Mycoplasmatota</taxon>
        <taxon>Mollicutes</taxon>
        <taxon>Mycoplasmataceae</taxon>
        <taxon>Mycoplasma</taxon>
    </lineage>
</organism>
<reference evidence="3" key="1">
    <citation type="journal article" date="2021" name="Infect. Genet. Evol.">
        <title>Novel prophage-like sequences in Mycoplasma anserisalpingitidis.</title>
        <authorList>
            <person name="Kovacs A.B."/>
            <person name="Wehmann E."/>
            <person name="Svab D."/>
            <person name="Beko K."/>
            <person name="Grozner D."/>
            <person name="Mitter A."/>
            <person name="Bali K."/>
            <person name="Morrow C.J."/>
            <person name="Banyai K."/>
            <person name="Gyuranecz M."/>
        </authorList>
    </citation>
    <scope>NUCLEOTIDE SEQUENCE</scope>
    <source>
        <strain evidence="3">MYCAV675</strain>
    </source>
</reference>